<reference evidence="3" key="2">
    <citation type="submission" date="2020-09" db="EMBL/GenBank/DDBJ databases">
        <authorList>
            <person name="Sun Q."/>
            <person name="Zhou Y."/>
        </authorList>
    </citation>
    <scope>NUCLEOTIDE SEQUENCE</scope>
    <source>
        <strain evidence="3">CGMCC 1.12751</strain>
    </source>
</reference>
<keyword evidence="1" id="KW-1133">Transmembrane helix</keyword>
<dbReference type="Proteomes" id="UP000625976">
    <property type="component" value="Unassembled WGS sequence"/>
</dbReference>
<sequence>MKPETDFFKAYYSRQKDYFVEENIFSAENYWTEVLKPSNIKDHHFIEIEERLKCTLPEAFKNLYKAHYSVNLYDIMVTVGYVFAIPGSFGTVLKLSDIEKMREIDDYDINAISLIGNPEGANLKYLKQYLFEENLISYPKLLEQGLIPFGIVNHEWHICLDTKQDKVNPPIVLYSISFATESKEATSTKNWFSNFSSFINCLTDYLETGNTENFDKIDPDNNYKIIYNFWDL</sequence>
<name>A0A917LQN9_9FLAO</name>
<dbReference type="Gene3D" id="3.40.1580.10">
    <property type="entry name" value="SMI1/KNR4-like"/>
    <property type="match status" value="1"/>
</dbReference>
<protein>
    <recommendedName>
        <fullName evidence="2">Knr4/Smi1-like domain-containing protein</fullName>
    </recommendedName>
</protein>
<dbReference type="RefSeq" id="WP_188464903.1">
    <property type="nucleotide sequence ID" value="NZ_BMFQ01000003.1"/>
</dbReference>
<proteinExistence type="predicted"/>
<accession>A0A917LQN9</accession>
<dbReference type="InterPro" id="IPR018958">
    <property type="entry name" value="Knr4/Smi1-like_dom"/>
</dbReference>
<dbReference type="Pfam" id="PF09346">
    <property type="entry name" value="SMI1_KNR4"/>
    <property type="match status" value="1"/>
</dbReference>
<gene>
    <name evidence="3" type="ORF">GCM10010976_22410</name>
</gene>
<reference evidence="3" key="1">
    <citation type="journal article" date="2014" name="Int. J. Syst. Evol. Microbiol.">
        <title>Complete genome sequence of Corynebacterium casei LMG S-19264T (=DSM 44701T), isolated from a smear-ripened cheese.</title>
        <authorList>
            <consortium name="US DOE Joint Genome Institute (JGI-PGF)"/>
            <person name="Walter F."/>
            <person name="Albersmeier A."/>
            <person name="Kalinowski J."/>
            <person name="Ruckert C."/>
        </authorList>
    </citation>
    <scope>NUCLEOTIDE SEQUENCE</scope>
    <source>
        <strain evidence="3">CGMCC 1.12751</strain>
    </source>
</reference>
<keyword evidence="4" id="KW-1185">Reference proteome</keyword>
<keyword evidence="1" id="KW-0812">Transmembrane</keyword>
<evidence type="ECO:0000256" key="1">
    <source>
        <dbReference type="SAM" id="Phobius"/>
    </source>
</evidence>
<dbReference type="SUPFAM" id="SSF160631">
    <property type="entry name" value="SMI1/KNR4-like"/>
    <property type="match status" value="1"/>
</dbReference>
<evidence type="ECO:0000313" key="3">
    <source>
        <dbReference type="EMBL" id="GGG50766.1"/>
    </source>
</evidence>
<feature type="transmembrane region" description="Helical" evidence="1">
    <location>
        <begin position="72"/>
        <end position="93"/>
    </location>
</feature>
<dbReference type="AlphaFoldDB" id="A0A917LQN9"/>
<dbReference type="EMBL" id="BMFQ01000003">
    <property type="protein sequence ID" value="GGG50766.1"/>
    <property type="molecule type" value="Genomic_DNA"/>
</dbReference>
<dbReference type="InterPro" id="IPR037883">
    <property type="entry name" value="Knr4/Smi1-like_sf"/>
</dbReference>
<organism evidence="3 4">
    <name type="scientific">Bizionia arctica</name>
    <dbReference type="NCBI Taxonomy" id="1495645"/>
    <lineage>
        <taxon>Bacteria</taxon>
        <taxon>Pseudomonadati</taxon>
        <taxon>Bacteroidota</taxon>
        <taxon>Flavobacteriia</taxon>
        <taxon>Flavobacteriales</taxon>
        <taxon>Flavobacteriaceae</taxon>
        <taxon>Bizionia</taxon>
    </lineage>
</organism>
<evidence type="ECO:0000313" key="4">
    <source>
        <dbReference type="Proteomes" id="UP000625976"/>
    </source>
</evidence>
<dbReference type="SMART" id="SM00860">
    <property type="entry name" value="SMI1_KNR4"/>
    <property type="match status" value="1"/>
</dbReference>
<comment type="caution">
    <text evidence="3">The sequence shown here is derived from an EMBL/GenBank/DDBJ whole genome shotgun (WGS) entry which is preliminary data.</text>
</comment>
<feature type="domain" description="Knr4/Smi1-like" evidence="2">
    <location>
        <begin position="39"/>
        <end position="201"/>
    </location>
</feature>
<evidence type="ECO:0000259" key="2">
    <source>
        <dbReference type="SMART" id="SM00860"/>
    </source>
</evidence>
<keyword evidence="1" id="KW-0472">Membrane</keyword>